<evidence type="ECO:0000313" key="3">
    <source>
        <dbReference type="ZFIN" id="ZDB-GENE-071120-6"/>
    </source>
</evidence>
<gene>
    <name evidence="2 3" type="primary">crfb15</name>
    <name evidence="2" type="synonym">si:ch73-222h13.4</name>
</gene>
<protein>
    <submittedName>
        <fullName evidence="2">Cytokine receptor family member B15 isoform X1</fullName>
    </submittedName>
</protein>
<dbReference type="Pfam" id="PF01108">
    <property type="entry name" value="Tissue_fac"/>
    <property type="match status" value="1"/>
</dbReference>
<dbReference type="PANTHER" id="PTHR20859">
    <property type="entry name" value="INTERFERON/INTERLEUKIN RECEPTOR"/>
    <property type="match status" value="1"/>
</dbReference>
<dbReference type="PANTHER" id="PTHR20859:SF53">
    <property type="entry name" value="INTERLEUKIN-22 RECEPTOR SUBUNIT ALPHA-1"/>
    <property type="match status" value="1"/>
</dbReference>
<dbReference type="Gene3D" id="2.60.40.10">
    <property type="entry name" value="Immunoglobulins"/>
    <property type="match status" value="1"/>
</dbReference>
<dbReference type="CDD" id="cd00063">
    <property type="entry name" value="FN3"/>
    <property type="match status" value="1"/>
</dbReference>
<evidence type="ECO:0000313" key="1">
    <source>
        <dbReference type="Proteomes" id="UP000000437"/>
    </source>
</evidence>
<dbReference type="CTD" id="100535513"/>
<dbReference type="RefSeq" id="XP_068077051.2">
    <property type="nucleotide sequence ID" value="XM_068220950.2"/>
</dbReference>
<dbReference type="InterPro" id="IPR050650">
    <property type="entry name" value="Type-II_Cytokine-TF_Rcpt"/>
</dbReference>
<dbReference type="AGR" id="ZFIN:ZDB-GENE-071120-6"/>
<reference evidence="2" key="1">
    <citation type="submission" date="2025-08" db="UniProtKB">
        <authorList>
            <consortium name="RefSeq"/>
        </authorList>
    </citation>
    <scope>IDENTIFICATION</scope>
    <source>
        <strain evidence="2">Tuebingen</strain>
        <tissue evidence="2">Fibroblasts and whole tissue</tissue>
    </source>
</reference>
<proteinExistence type="predicted"/>
<keyword evidence="2" id="KW-0675">Receptor</keyword>
<dbReference type="FunFam" id="2.60.40.10:FF:002797">
    <property type="entry name" value="Interferon gamma receptor 2 (interferon gamma transducer 1), gene 2"/>
    <property type="match status" value="1"/>
</dbReference>
<dbReference type="InterPro" id="IPR003961">
    <property type="entry name" value="FN3_dom"/>
</dbReference>
<dbReference type="InterPro" id="IPR013783">
    <property type="entry name" value="Ig-like_fold"/>
</dbReference>
<keyword evidence="1" id="KW-1185">Reference proteome</keyword>
<evidence type="ECO:0000313" key="2">
    <source>
        <dbReference type="RefSeq" id="XP_068077051.2"/>
    </source>
</evidence>
<dbReference type="Pfam" id="PF09294">
    <property type="entry name" value="Interfer-bind"/>
    <property type="match status" value="1"/>
</dbReference>
<accession>A0AB32TUM6</accession>
<dbReference type="SUPFAM" id="SSF49265">
    <property type="entry name" value="Fibronectin type III"/>
    <property type="match status" value="2"/>
</dbReference>
<dbReference type="Proteomes" id="UP000000437">
    <property type="component" value="Chromosome 1"/>
</dbReference>
<dbReference type="InterPro" id="IPR036116">
    <property type="entry name" value="FN3_sf"/>
</dbReference>
<organism evidence="1 2">
    <name type="scientific">Danio rerio</name>
    <name type="common">Zebrafish</name>
    <name type="synonym">Brachydanio rerio</name>
    <dbReference type="NCBI Taxonomy" id="7955"/>
    <lineage>
        <taxon>Eukaryota</taxon>
        <taxon>Metazoa</taxon>
        <taxon>Chordata</taxon>
        <taxon>Craniata</taxon>
        <taxon>Vertebrata</taxon>
        <taxon>Euteleostomi</taxon>
        <taxon>Actinopterygii</taxon>
        <taxon>Neopterygii</taxon>
        <taxon>Teleostei</taxon>
        <taxon>Ostariophysi</taxon>
        <taxon>Cypriniformes</taxon>
        <taxon>Danionidae</taxon>
        <taxon>Danioninae</taxon>
        <taxon>Danio</taxon>
    </lineage>
</organism>
<sequence length="391" mass="43874">MMVIVMLSVMIAKLLILTLFATKDGHHIYAETKLAAPQNVKVVSINMGAVVEWTSPHNSIRNMTYTVRYVPCDWGNVSSICVKTTELKCDAGVLPYAFGCYIFQVRAEKNGMFSEWAKAPKFIPHQHTIIGPPAVHLVIQNNSLEVTVRAPILKIGKLSTFFSQVTYTIKHRIEGIEDESIKKISTSSDEDVKQRIKGLHPWSRYCVQAKVDPKGLKEVGQYSTPVCVTNVPVLVSCGIAAVVLVPMAILAAWLIIKVYRFLYPKTKLPEHLKNLFVPSFWSAEATQHPPHQKEQHDKISTVSEDQQYEELCEKSQISEDEQSVSSCVLAPIEEMEEDYKLLMHMKPAPLFYPNQLYPLCLKNSLFTQSCCGGSSSTQASYYNVANSERVS</sequence>
<dbReference type="InterPro" id="IPR015373">
    <property type="entry name" value="Interferon/interleukin_rcp_dom"/>
</dbReference>
<dbReference type="ZFIN" id="ZDB-GENE-071120-6">
    <property type="gene designation" value="crfb15"/>
</dbReference>
<dbReference type="AlphaFoldDB" id="A0AB32TUM6"/>
<name>A0AB32TUM6_DANRE</name>